<dbReference type="PROSITE" id="PS00674">
    <property type="entry name" value="AAA"/>
    <property type="match status" value="2"/>
</dbReference>
<feature type="region of interest" description="Disordered" evidence="4">
    <location>
        <begin position="963"/>
        <end position="1001"/>
    </location>
</feature>
<dbReference type="InterPro" id="IPR038100">
    <property type="entry name" value="NLV2_N_sf"/>
</dbReference>
<dbReference type="FunFam" id="3.40.50.300:FF:000149">
    <property type="entry name" value="Nuclear valosin-containing protein-like"/>
    <property type="match status" value="1"/>
</dbReference>
<accession>A0A7R9IGI0</accession>
<dbReference type="GO" id="GO:1990275">
    <property type="term" value="F:preribosome binding"/>
    <property type="evidence" value="ECO:0007669"/>
    <property type="project" value="TreeGrafter"/>
</dbReference>
<feature type="region of interest" description="Disordered" evidence="4">
    <location>
        <begin position="1101"/>
        <end position="1155"/>
    </location>
</feature>
<evidence type="ECO:0000313" key="6">
    <source>
        <dbReference type="EMBL" id="CAD7457955.1"/>
    </source>
</evidence>
<keyword evidence="3" id="KW-0067">ATP-binding</keyword>
<dbReference type="AlphaFoldDB" id="A0A7R9IGI0"/>
<feature type="compositionally biased region" description="Basic and acidic residues" evidence="4">
    <location>
        <begin position="1127"/>
        <end position="1142"/>
    </location>
</feature>
<feature type="region of interest" description="Disordered" evidence="4">
    <location>
        <begin position="336"/>
        <end position="363"/>
    </location>
</feature>
<feature type="compositionally biased region" description="Polar residues" evidence="4">
    <location>
        <begin position="1101"/>
        <end position="1111"/>
    </location>
</feature>
<gene>
    <name evidence="6" type="ORF">TTEB3V08_LOCUS5945</name>
</gene>
<organism evidence="6">
    <name type="scientific">Timema tahoe</name>
    <dbReference type="NCBI Taxonomy" id="61484"/>
    <lineage>
        <taxon>Eukaryota</taxon>
        <taxon>Metazoa</taxon>
        <taxon>Ecdysozoa</taxon>
        <taxon>Arthropoda</taxon>
        <taxon>Hexapoda</taxon>
        <taxon>Insecta</taxon>
        <taxon>Pterygota</taxon>
        <taxon>Neoptera</taxon>
        <taxon>Polyneoptera</taxon>
        <taxon>Phasmatodea</taxon>
        <taxon>Timematodea</taxon>
        <taxon>Timematoidea</taxon>
        <taxon>Timematidae</taxon>
        <taxon>Timema</taxon>
    </lineage>
</organism>
<evidence type="ECO:0000256" key="3">
    <source>
        <dbReference type="ARBA" id="ARBA00022840"/>
    </source>
</evidence>
<sequence>MNKIGRIVTGMSSSTEIIPIQGPSMSSRKKPSGFLTKKPKKSYPYFSDSLLLPRIQQFCLSAIKVVRSNPYMECLHEFLANLQCLNLEKVPISRLESVVTAEALLTGCLLSGKIGISREFEVVGKNRELVRNLYLEDHKDIFTHVDIDAMADYLQNKYRDYSKKKRRPFRVMVNTAFNVVNENYTQRRLEMGIHTSDEDEEEDDDDEDDDFVEASEGNRANETLMDLYYPQKPKKNPRFVGENELIDICSDDEPEPVKVVDVNKEMFSNNMPNISIVPLGLKPKKSSTDVTSSMAAKTLPSKTRTKSGMSSPPASLVNMPAPSMTEKSTHISAALPVNESTPQSSSGTGVKKRKPQLEENGFLPNKRRKEFTVSYSNVNFKDFAGHGKILEDVSSLIFHMSQIESYRALGISPPRGFLLHGPPGCGKTLLAQVIAGELRVPLLKLSSPALVAGVSGESESRIRDLFDQALSLAPCVVFLDEVDAITPNRHTAQREMERRIVSQLLSCLDELGEKEGGNNVLVIGATNRPDSIDPALRRAGRFDREVSIGIPDTKARTQILKVACKNMKLEPTFNYKEVAKNAPGYKAKDNPKKTGNSSDMDISDEDSAQPKVNSTDPLLVSEKNSEKPSGSEQGTLNLENIFSWVRRQPSIPRSEFINMSISMKDFKAALKRVQPSAKREGFATVPDAPVRYPEQFSSLGITTTTGVLLCGPPGCGKTLLAKAVANEAGINFISVKGPELLTMYVGESERAVRQVFQRAKNSAPCVIFFDELDALCPRRSETADGGASMRVVNQMLTEMDGVEGRGGVFLMAASNRPDIVDPAVLRPGRLDKILYVGLPSPVGRVDILRALTKVSDLGKNGTRPAFSKDNSLEQLGLSHNVEGYTGADLAALIREAGLHALMDFIDSPTEGKHNLEISRDHCSRALLRIRPSVTRKDQAHYEKYRRLYSAAQSKRIRIPANKENTSGHEISSPGIPKGVGQTTGSHVSTLKRPASSHRASCESSTTKVLKLLEETIEDDDDIMEVTPGTNIVRVSDTEVDEIALLESNDEAEVLESTPTKESTKVKDIVPDDVIALHEINDSEVLEEDSLNEIAKKTANITTNETSLSQSDENSENIKPDTLSEVNETSKESAKVDSEKACENDIDENAKVQTRL</sequence>
<protein>
    <recommendedName>
        <fullName evidence="5">AAA+ ATPase domain-containing protein</fullName>
    </recommendedName>
</protein>
<feature type="compositionally biased region" description="Polar residues" evidence="4">
    <location>
        <begin position="288"/>
        <end position="313"/>
    </location>
</feature>
<name>A0A7R9IGI0_9NEOP</name>
<evidence type="ECO:0000256" key="4">
    <source>
        <dbReference type="SAM" id="MobiDB-lite"/>
    </source>
</evidence>
<dbReference type="FunFam" id="3.40.50.300:FF:000600">
    <property type="entry name" value="Nuclear valosin-containing protein-like"/>
    <property type="match status" value="1"/>
</dbReference>
<feature type="compositionally biased region" description="Acidic residues" evidence="4">
    <location>
        <begin position="197"/>
        <end position="213"/>
    </location>
</feature>
<dbReference type="GO" id="GO:0003723">
    <property type="term" value="F:RNA binding"/>
    <property type="evidence" value="ECO:0007669"/>
    <property type="project" value="TreeGrafter"/>
</dbReference>
<dbReference type="Pfam" id="PF16725">
    <property type="entry name" value="Nucleolin_bd"/>
    <property type="match status" value="1"/>
</dbReference>
<dbReference type="PANTHER" id="PTHR23077:SF171">
    <property type="entry name" value="NUCLEAR VALOSIN-CONTAINING PROTEIN-LIKE"/>
    <property type="match status" value="1"/>
</dbReference>
<dbReference type="Pfam" id="PF17862">
    <property type="entry name" value="AAA_lid_3"/>
    <property type="match status" value="1"/>
</dbReference>
<dbReference type="SUPFAM" id="SSF52540">
    <property type="entry name" value="P-loop containing nucleoside triphosphate hydrolases"/>
    <property type="match status" value="2"/>
</dbReference>
<dbReference type="PANTHER" id="PTHR23077">
    <property type="entry name" value="AAA-FAMILY ATPASE"/>
    <property type="match status" value="1"/>
</dbReference>
<dbReference type="GO" id="GO:0042254">
    <property type="term" value="P:ribosome biogenesis"/>
    <property type="evidence" value="ECO:0007669"/>
    <property type="project" value="TreeGrafter"/>
</dbReference>
<dbReference type="SMART" id="SM00382">
    <property type="entry name" value="AAA"/>
    <property type="match status" value="2"/>
</dbReference>
<dbReference type="Gene3D" id="1.10.10.2010">
    <property type="match status" value="1"/>
</dbReference>
<evidence type="ECO:0000256" key="1">
    <source>
        <dbReference type="ARBA" id="ARBA00006914"/>
    </source>
</evidence>
<evidence type="ECO:0000256" key="2">
    <source>
        <dbReference type="ARBA" id="ARBA00022741"/>
    </source>
</evidence>
<dbReference type="EMBL" id="OE002001">
    <property type="protein sequence ID" value="CAD7457955.1"/>
    <property type="molecule type" value="Genomic_DNA"/>
</dbReference>
<feature type="region of interest" description="Disordered" evidence="4">
    <location>
        <begin position="286"/>
        <end position="315"/>
    </location>
</feature>
<keyword evidence="2" id="KW-0547">Nucleotide-binding</keyword>
<dbReference type="InterPro" id="IPR003959">
    <property type="entry name" value="ATPase_AAA_core"/>
</dbReference>
<reference evidence="6" key="1">
    <citation type="submission" date="2020-11" db="EMBL/GenBank/DDBJ databases">
        <authorList>
            <person name="Tran Van P."/>
        </authorList>
    </citation>
    <scope>NUCLEOTIDE SEQUENCE</scope>
</reference>
<dbReference type="Gene3D" id="3.40.50.300">
    <property type="entry name" value="P-loop containing nucleotide triphosphate hydrolases"/>
    <property type="match status" value="2"/>
</dbReference>
<dbReference type="GO" id="GO:0005524">
    <property type="term" value="F:ATP binding"/>
    <property type="evidence" value="ECO:0007669"/>
    <property type="project" value="UniProtKB-KW"/>
</dbReference>
<dbReference type="GO" id="GO:0005634">
    <property type="term" value="C:nucleus"/>
    <property type="evidence" value="ECO:0007669"/>
    <property type="project" value="TreeGrafter"/>
</dbReference>
<feature type="domain" description="AAA+ ATPase" evidence="5">
    <location>
        <begin position="413"/>
        <end position="552"/>
    </location>
</feature>
<dbReference type="Pfam" id="PF00004">
    <property type="entry name" value="AAA"/>
    <property type="match status" value="2"/>
</dbReference>
<dbReference type="InterPro" id="IPR003593">
    <property type="entry name" value="AAA+_ATPase"/>
</dbReference>
<dbReference type="InterPro" id="IPR031996">
    <property type="entry name" value="NVL2_nucleolin-bd"/>
</dbReference>
<evidence type="ECO:0000259" key="5">
    <source>
        <dbReference type="SMART" id="SM00382"/>
    </source>
</evidence>
<dbReference type="InterPro" id="IPR027417">
    <property type="entry name" value="P-loop_NTPase"/>
</dbReference>
<feature type="region of interest" description="Disordered" evidence="4">
    <location>
        <begin position="193"/>
        <end position="214"/>
    </location>
</feature>
<proteinExistence type="inferred from homology"/>
<feature type="compositionally biased region" description="Polar residues" evidence="4">
    <location>
        <begin position="338"/>
        <end position="348"/>
    </location>
</feature>
<dbReference type="InterPro" id="IPR050168">
    <property type="entry name" value="AAA_ATPase_domain"/>
</dbReference>
<dbReference type="InterPro" id="IPR041569">
    <property type="entry name" value="AAA_lid_3"/>
</dbReference>
<feature type="domain" description="AAA+ ATPase" evidence="5">
    <location>
        <begin position="703"/>
        <end position="840"/>
    </location>
</feature>
<dbReference type="Gene3D" id="1.10.8.60">
    <property type="match status" value="2"/>
</dbReference>
<comment type="similarity">
    <text evidence="1">Belongs to the AAA ATPase family.</text>
</comment>
<dbReference type="InterPro" id="IPR003960">
    <property type="entry name" value="ATPase_AAA_CS"/>
</dbReference>
<dbReference type="GO" id="GO:0016887">
    <property type="term" value="F:ATP hydrolysis activity"/>
    <property type="evidence" value="ECO:0007669"/>
    <property type="project" value="InterPro"/>
</dbReference>
<feature type="region of interest" description="Disordered" evidence="4">
    <location>
        <begin position="583"/>
        <end position="634"/>
    </location>
</feature>